<feature type="signal peptide" evidence="1">
    <location>
        <begin position="1"/>
        <end position="25"/>
    </location>
</feature>
<evidence type="ECO:0000313" key="4">
    <source>
        <dbReference type="Proteomes" id="UP000248146"/>
    </source>
</evidence>
<gene>
    <name evidence="3" type="ORF">DMO17_18640</name>
</gene>
<dbReference type="RefSeq" id="WP_110683981.1">
    <property type="nucleotide sequence ID" value="NZ_QJRX01000011.1"/>
</dbReference>
<reference evidence="3 4" key="1">
    <citation type="submission" date="2018-06" db="EMBL/GenBank/DDBJ databases">
        <title>Pseudomonas diversity within urban Lake Michigan freshwaters.</title>
        <authorList>
            <person name="Batrich M."/>
            <person name="Hatzopoulos T."/>
            <person name="Putonti C."/>
        </authorList>
    </citation>
    <scope>NUCLEOTIDE SEQUENCE [LARGE SCALE GENOMIC DNA]</scope>
    <source>
        <strain evidence="3 4">MB-090714</strain>
    </source>
</reference>
<dbReference type="InterPro" id="IPR011990">
    <property type="entry name" value="TPR-like_helical_dom_sf"/>
</dbReference>
<dbReference type="PANTHER" id="PTHR43628:SF1">
    <property type="entry name" value="CHITIN SYNTHASE REGULATORY FACTOR 2-RELATED"/>
    <property type="match status" value="1"/>
</dbReference>
<feature type="domain" description="SH3b" evidence="2">
    <location>
        <begin position="287"/>
        <end position="339"/>
    </location>
</feature>
<dbReference type="Gene3D" id="1.25.40.10">
    <property type="entry name" value="Tetratricopeptide repeat domain"/>
    <property type="match status" value="1"/>
</dbReference>
<dbReference type="Pfam" id="PF08239">
    <property type="entry name" value="SH3_3"/>
    <property type="match status" value="1"/>
</dbReference>
<feature type="chain" id="PRO_5016104103" description="SH3b domain-containing protein" evidence="1">
    <location>
        <begin position="26"/>
        <end position="340"/>
    </location>
</feature>
<evidence type="ECO:0000259" key="2">
    <source>
        <dbReference type="Pfam" id="PF08239"/>
    </source>
</evidence>
<proteinExistence type="predicted"/>
<dbReference type="Proteomes" id="UP000248146">
    <property type="component" value="Unassembled WGS sequence"/>
</dbReference>
<dbReference type="InterPro" id="IPR003646">
    <property type="entry name" value="SH3-like_bac-type"/>
</dbReference>
<protein>
    <recommendedName>
        <fullName evidence="2">SH3b domain-containing protein</fullName>
    </recommendedName>
</protein>
<dbReference type="InterPro" id="IPR052945">
    <property type="entry name" value="Mitotic_Regulator"/>
</dbReference>
<dbReference type="PANTHER" id="PTHR43628">
    <property type="entry name" value="ACTIVATOR OF C KINASE PROTEIN 1-RELATED"/>
    <property type="match status" value="1"/>
</dbReference>
<dbReference type="SMART" id="SM00671">
    <property type="entry name" value="SEL1"/>
    <property type="match status" value="3"/>
</dbReference>
<comment type="caution">
    <text evidence="3">The sequence shown here is derived from an EMBL/GenBank/DDBJ whole genome shotgun (WGS) entry which is preliminary data.</text>
</comment>
<dbReference type="Pfam" id="PF08238">
    <property type="entry name" value="Sel1"/>
    <property type="match status" value="3"/>
</dbReference>
<evidence type="ECO:0000313" key="3">
    <source>
        <dbReference type="EMBL" id="PYC20216.1"/>
    </source>
</evidence>
<dbReference type="SUPFAM" id="SSF81901">
    <property type="entry name" value="HCP-like"/>
    <property type="match status" value="1"/>
</dbReference>
<evidence type="ECO:0000256" key="1">
    <source>
        <dbReference type="SAM" id="SignalP"/>
    </source>
</evidence>
<dbReference type="EMBL" id="QJRX01000011">
    <property type="protein sequence ID" value="PYC20216.1"/>
    <property type="molecule type" value="Genomic_DNA"/>
</dbReference>
<dbReference type="InterPro" id="IPR006597">
    <property type="entry name" value="Sel1-like"/>
</dbReference>
<sequence>MSSLSHSIRYIAIAALASQCGFVAAAQLPFLSRIDDARYEQLIKKGSVAEIYNEAVRLENGIDTTRDYEMAARLYERAAELGSIEATNNLGYLYEHGLGVDVDEEKAAELYKHAAKRNYAIAVYNLGVFYLKGKGIKRDLEEGKRLLLQARAMGVEQADFYISRFDRIARDAKPQPVREVQQKVASNPQPVVQQEEAVQVATADLPVQVEELAAAPVMAVPIMDDDPAFINRKLNGFLNPSSQDFSLYEAEQLLLSIKDTDAERYQAKHRIFEKLMEQRCQRIATRGANVRGGPGIEYPVIGWLQQGDRVCALREVEGWSQVNIFHKVPHVGWISNSVLP</sequence>
<accession>A0A2V4LQN0</accession>
<dbReference type="AlphaFoldDB" id="A0A2V4LQN0"/>
<organism evidence="3 4">
    <name type="scientific">Aquipseudomonas alcaligenes</name>
    <name type="common">Pseudomonas alcaligenes</name>
    <dbReference type="NCBI Taxonomy" id="43263"/>
    <lineage>
        <taxon>Bacteria</taxon>
        <taxon>Pseudomonadati</taxon>
        <taxon>Pseudomonadota</taxon>
        <taxon>Gammaproteobacteria</taxon>
        <taxon>Pseudomonadales</taxon>
        <taxon>Pseudomonadaceae</taxon>
        <taxon>Aquipseudomonas</taxon>
    </lineage>
</organism>
<keyword evidence="1" id="KW-0732">Signal</keyword>
<name>A0A2V4LQN0_AQUAC</name>
<dbReference type="Gene3D" id="2.30.30.40">
    <property type="entry name" value="SH3 Domains"/>
    <property type="match status" value="1"/>
</dbReference>
<dbReference type="OrthoDB" id="9792653at2"/>